<comment type="caution">
    <text evidence="1">The sequence shown here is derived from an EMBL/GenBank/DDBJ whole genome shotgun (WGS) entry which is preliminary data.</text>
</comment>
<evidence type="ECO:0008006" key="3">
    <source>
        <dbReference type="Google" id="ProtNLM"/>
    </source>
</evidence>
<organism evidence="1 2">
    <name type="scientific">Algivirga pacifica</name>
    <dbReference type="NCBI Taxonomy" id="1162670"/>
    <lineage>
        <taxon>Bacteria</taxon>
        <taxon>Pseudomonadati</taxon>
        <taxon>Bacteroidota</taxon>
        <taxon>Cytophagia</taxon>
        <taxon>Cytophagales</taxon>
        <taxon>Flammeovirgaceae</taxon>
        <taxon>Algivirga</taxon>
    </lineage>
</organism>
<dbReference type="EMBL" id="BAABJX010000007">
    <property type="protein sequence ID" value="GAA4822749.1"/>
    <property type="molecule type" value="Genomic_DNA"/>
</dbReference>
<dbReference type="Proteomes" id="UP001500298">
    <property type="component" value="Unassembled WGS sequence"/>
</dbReference>
<proteinExistence type="predicted"/>
<reference evidence="2" key="1">
    <citation type="journal article" date="2019" name="Int. J. Syst. Evol. Microbiol.">
        <title>The Global Catalogue of Microorganisms (GCM) 10K type strain sequencing project: providing services to taxonomists for standard genome sequencing and annotation.</title>
        <authorList>
            <consortium name="The Broad Institute Genomics Platform"/>
            <consortium name="The Broad Institute Genome Sequencing Center for Infectious Disease"/>
            <person name="Wu L."/>
            <person name="Ma J."/>
        </authorList>
    </citation>
    <scope>NUCLEOTIDE SEQUENCE [LARGE SCALE GENOMIC DNA]</scope>
    <source>
        <strain evidence="2">JCM 18326</strain>
    </source>
</reference>
<evidence type="ECO:0000313" key="2">
    <source>
        <dbReference type="Proteomes" id="UP001500298"/>
    </source>
</evidence>
<keyword evidence="2" id="KW-1185">Reference proteome</keyword>
<dbReference type="RefSeq" id="WP_345368745.1">
    <property type="nucleotide sequence ID" value="NZ_BAABJX010000007.1"/>
</dbReference>
<protein>
    <recommendedName>
        <fullName evidence="3">Protein SirB1 N-terminal domain-containing protein</fullName>
    </recommendedName>
</protein>
<gene>
    <name evidence="1" type="ORF">GCM10023331_03880</name>
</gene>
<sequence>MKYYPLHIITLVGILLLGFSAEGQFFSRQVTHTPLEYYVLNNTDQAWEKDPLYAFLSVEQDISSEDIAELKEELALLTETLIEKKETLSEQKLVAYLYKTVQKQYLKHYTPISTFRKTLTEGTYDCLTGTMLYAYLLEQIGLEYQIYETNVHVYLKVSLKRGKEILIESTDPYRGFVSNQKDITSRENKYRAKALKGDTNMTVGTQVYTYRQVLHQPVSLMEIAGLQYFNRAIQYFNQKNWREAYIALQKTKCFYGSSRIVELEALLEDRLNTKQMYAILNQEIHLK</sequence>
<accession>A0ABP9CZQ3</accession>
<evidence type="ECO:0000313" key="1">
    <source>
        <dbReference type="EMBL" id="GAA4822749.1"/>
    </source>
</evidence>
<name>A0ABP9CZQ3_9BACT</name>